<evidence type="ECO:0000256" key="13">
    <source>
        <dbReference type="PIRSR" id="PIRSR602401-1"/>
    </source>
</evidence>
<evidence type="ECO:0000256" key="14">
    <source>
        <dbReference type="RuleBase" id="RU000461"/>
    </source>
</evidence>
<sequence length="213" mass="24355">MAQPSIQARKELVLNNDSIPEEKFTDIDIVANAILLFAAGAEPVFDTFAFCFYELALNKPIQDKLRQHIYVTREKHETMRKHSEVIGLFRGATNTYPVPGQSLIIEKEQKIITPTNSIYHDPKYYPNPGIRVFDPERFSPEEKAKRPKASELFFGDGPRFCIGKRLAEIELKLCLSEIISNFEVLQCRKTENPIQITSTGMVEMVENRKMAFG</sequence>
<evidence type="ECO:0000313" key="15">
    <source>
        <dbReference type="EMBL" id="QIU80512.1"/>
    </source>
</evidence>
<keyword evidence="11 14" id="KW-0503">Monooxygenase</keyword>
<evidence type="ECO:0000256" key="3">
    <source>
        <dbReference type="ARBA" id="ARBA00004406"/>
    </source>
</evidence>
<keyword evidence="7" id="KW-0256">Endoplasmic reticulum</keyword>
<dbReference type="InterPro" id="IPR050476">
    <property type="entry name" value="Insect_CytP450_Detox"/>
</dbReference>
<dbReference type="Pfam" id="PF00067">
    <property type="entry name" value="p450"/>
    <property type="match status" value="1"/>
</dbReference>
<dbReference type="InterPro" id="IPR036396">
    <property type="entry name" value="Cyt_P450_sf"/>
</dbReference>
<protein>
    <submittedName>
        <fullName evidence="15">Cytochrome P450 monooxygenase CYP6CYx</fullName>
    </submittedName>
</protein>
<dbReference type="AlphaFoldDB" id="A0A6H0JLU2"/>
<dbReference type="PROSITE" id="PS00086">
    <property type="entry name" value="CYTOCHROME_P450"/>
    <property type="match status" value="1"/>
</dbReference>
<accession>A0A6H0JLU2</accession>
<keyword evidence="9 14" id="KW-0560">Oxidoreductase</keyword>
<evidence type="ECO:0000256" key="6">
    <source>
        <dbReference type="ARBA" id="ARBA00022723"/>
    </source>
</evidence>
<keyword evidence="12" id="KW-0472">Membrane</keyword>
<dbReference type="Gene3D" id="1.10.630.10">
    <property type="entry name" value="Cytochrome P450"/>
    <property type="match status" value="2"/>
</dbReference>
<evidence type="ECO:0000256" key="1">
    <source>
        <dbReference type="ARBA" id="ARBA00001971"/>
    </source>
</evidence>
<dbReference type="GO" id="GO:0016705">
    <property type="term" value="F:oxidoreductase activity, acting on paired donors, with incorporation or reduction of molecular oxygen"/>
    <property type="evidence" value="ECO:0007669"/>
    <property type="project" value="InterPro"/>
</dbReference>
<evidence type="ECO:0000256" key="4">
    <source>
        <dbReference type="ARBA" id="ARBA00010617"/>
    </source>
</evidence>
<organism evidence="15">
    <name type="scientific">Aphis gossypii</name>
    <name type="common">Cotton aphid</name>
    <dbReference type="NCBI Taxonomy" id="80765"/>
    <lineage>
        <taxon>Eukaryota</taxon>
        <taxon>Metazoa</taxon>
        <taxon>Ecdysozoa</taxon>
        <taxon>Arthropoda</taxon>
        <taxon>Hexapoda</taxon>
        <taxon>Insecta</taxon>
        <taxon>Pterygota</taxon>
        <taxon>Neoptera</taxon>
        <taxon>Paraneoptera</taxon>
        <taxon>Hemiptera</taxon>
        <taxon>Sternorrhyncha</taxon>
        <taxon>Aphidomorpha</taxon>
        <taxon>Aphidoidea</taxon>
        <taxon>Aphididae</taxon>
        <taxon>Aphidini</taxon>
        <taxon>Aphis</taxon>
        <taxon>Aphis</taxon>
    </lineage>
</organism>
<dbReference type="GO" id="GO:0005506">
    <property type="term" value="F:iron ion binding"/>
    <property type="evidence" value="ECO:0007669"/>
    <property type="project" value="InterPro"/>
</dbReference>
<evidence type="ECO:0000256" key="7">
    <source>
        <dbReference type="ARBA" id="ARBA00022824"/>
    </source>
</evidence>
<feature type="binding site" description="axial binding residue" evidence="13">
    <location>
        <position position="161"/>
    </location>
    <ligand>
        <name>heme</name>
        <dbReference type="ChEBI" id="CHEBI:30413"/>
    </ligand>
    <ligandPart>
        <name>Fe</name>
        <dbReference type="ChEBI" id="CHEBI:18248"/>
    </ligandPart>
</feature>
<dbReference type="PANTHER" id="PTHR24292:SF54">
    <property type="entry name" value="CYP9F3-RELATED"/>
    <property type="match status" value="1"/>
</dbReference>
<dbReference type="InterPro" id="IPR002401">
    <property type="entry name" value="Cyt_P450_E_grp-I"/>
</dbReference>
<evidence type="ECO:0000256" key="5">
    <source>
        <dbReference type="ARBA" id="ARBA00022617"/>
    </source>
</evidence>
<keyword evidence="6 13" id="KW-0479">Metal-binding</keyword>
<dbReference type="PRINTS" id="PR00463">
    <property type="entry name" value="EP450I"/>
</dbReference>
<dbReference type="GO" id="GO:0005789">
    <property type="term" value="C:endoplasmic reticulum membrane"/>
    <property type="evidence" value="ECO:0007669"/>
    <property type="project" value="UniProtKB-SubCell"/>
</dbReference>
<dbReference type="SUPFAM" id="SSF48264">
    <property type="entry name" value="Cytochrome P450"/>
    <property type="match status" value="1"/>
</dbReference>
<dbReference type="GO" id="GO:0004497">
    <property type="term" value="F:monooxygenase activity"/>
    <property type="evidence" value="ECO:0007669"/>
    <property type="project" value="UniProtKB-KW"/>
</dbReference>
<comment type="cofactor">
    <cofactor evidence="1 13">
        <name>heme</name>
        <dbReference type="ChEBI" id="CHEBI:30413"/>
    </cofactor>
</comment>
<comment type="subcellular location">
    <subcellularLocation>
        <location evidence="3">Endoplasmic reticulum membrane</location>
        <topology evidence="3">Peripheral membrane protein</topology>
    </subcellularLocation>
    <subcellularLocation>
        <location evidence="2">Microsome membrane</location>
        <topology evidence="2">Peripheral membrane protein</topology>
    </subcellularLocation>
</comment>
<keyword evidence="8" id="KW-0492">Microsome</keyword>
<evidence type="ECO:0000256" key="11">
    <source>
        <dbReference type="ARBA" id="ARBA00023033"/>
    </source>
</evidence>
<proteinExistence type="evidence at transcript level"/>
<dbReference type="GO" id="GO:0020037">
    <property type="term" value="F:heme binding"/>
    <property type="evidence" value="ECO:0007669"/>
    <property type="project" value="InterPro"/>
</dbReference>
<evidence type="ECO:0000256" key="2">
    <source>
        <dbReference type="ARBA" id="ARBA00004174"/>
    </source>
</evidence>
<comment type="similarity">
    <text evidence="4 14">Belongs to the cytochrome P450 family.</text>
</comment>
<reference evidence="15" key="1">
    <citation type="submission" date="2020-03" db="EMBL/GenBank/DDBJ databases">
        <authorList>
            <person name="Wang C."/>
        </authorList>
    </citation>
    <scope>NUCLEOTIDE SEQUENCE</scope>
</reference>
<keyword evidence="10 13" id="KW-0408">Iron</keyword>
<evidence type="ECO:0000256" key="10">
    <source>
        <dbReference type="ARBA" id="ARBA00023004"/>
    </source>
</evidence>
<keyword evidence="5 13" id="KW-0349">Heme</keyword>
<name>A0A6H0JLU2_APHGO</name>
<evidence type="ECO:0000256" key="8">
    <source>
        <dbReference type="ARBA" id="ARBA00022848"/>
    </source>
</evidence>
<evidence type="ECO:0000256" key="12">
    <source>
        <dbReference type="ARBA" id="ARBA00023136"/>
    </source>
</evidence>
<evidence type="ECO:0000256" key="9">
    <source>
        <dbReference type="ARBA" id="ARBA00023002"/>
    </source>
</evidence>
<dbReference type="PANTHER" id="PTHR24292">
    <property type="entry name" value="CYTOCHROME P450"/>
    <property type="match status" value="1"/>
</dbReference>
<dbReference type="InterPro" id="IPR017972">
    <property type="entry name" value="Cyt_P450_CS"/>
</dbReference>
<dbReference type="EMBL" id="MT268684">
    <property type="protein sequence ID" value="QIU80512.1"/>
    <property type="molecule type" value="mRNA"/>
</dbReference>
<dbReference type="InterPro" id="IPR001128">
    <property type="entry name" value="Cyt_P450"/>
</dbReference>